<dbReference type="InterPro" id="IPR036397">
    <property type="entry name" value="RNaseH_sf"/>
</dbReference>
<accession>A0AAV7JIR1</accession>
<feature type="domain" description="Tc1-like transposase DDE" evidence="1">
    <location>
        <begin position="24"/>
        <end position="57"/>
    </location>
</feature>
<organism evidence="2 3">
    <name type="scientific">Oopsacas minuta</name>
    <dbReference type="NCBI Taxonomy" id="111878"/>
    <lineage>
        <taxon>Eukaryota</taxon>
        <taxon>Metazoa</taxon>
        <taxon>Porifera</taxon>
        <taxon>Hexactinellida</taxon>
        <taxon>Hexasterophora</taxon>
        <taxon>Lyssacinosida</taxon>
        <taxon>Leucopsacidae</taxon>
        <taxon>Oopsacas</taxon>
    </lineage>
</organism>
<dbReference type="GO" id="GO:0003676">
    <property type="term" value="F:nucleic acid binding"/>
    <property type="evidence" value="ECO:0007669"/>
    <property type="project" value="InterPro"/>
</dbReference>
<proteinExistence type="predicted"/>
<dbReference type="EMBL" id="JAKMXF010000332">
    <property type="protein sequence ID" value="KAI6648324.1"/>
    <property type="molecule type" value="Genomic_DNA"/>
</dbReference>
<protein>
    <submittedName>
        <fullName evidence="2">Transposase-like</fullName>
    </submittedName>
</protein>
<dbReference type="AlphaFoldDB" id="A0AAV7JIR1"/>
<dbReference type="Gene3D" id="3.30.420.10">
    <property type="entry name" value="Ribonuclease H-like superfamily/Ribonuclease H"/>
    <property type="match status" value="1"/>
</dbReference>
<keyword evidence="3" id="KW-1185">Reference proteome</keyword>
<evidence type="ECO:0000313" key="2">
    <source>
        <dbReference type="EMBL" id="KAI6648324.1"/>
    </source>
</evidence>
<evidence type="ECO:0000259" key="1">
    <source>
        <dbReference type="Pfam" id="PF13358"/>
    </source>
</evidence>
<dbReference type="Proteomes" id="UP001165289">
    <property type="component" value="Unassembled WGS sequence"/>
</dbReference>
<name>A0AAV7JIR1_9METZ</name>
<gene>
    <name evidence="2" type="ORF">LOD99_12133</name>
</gene>
<comment type="caution">
    <text evidence="2">The sequence shown here is derived from an EMBL/GenBank/DDBJ whole genome shotgun (WGS) entry which is preliminary data.</text>
</comment>
<evidence type="ECO:0000313" key="3">
    <source>
        <dbReference type="Proteomes" id="UP001165289"/>
    </source>
</evidence>
<dbReference type="Pfam" id="PF13358">
    <property type="entry name" value="DDE_3"/>
    <property type="match status" value="1"/>
</dbReference>
<reference evidence="2 3" key="1">
    <citation type="journal article" date="2023" name="BMC Biol.">
        <title>The compact genome of the sponge Oopsacas minuta (Hexactinellida) is lacking key metazoan core genes.</title>
        <authorList>
            <person name="Santini S."/>
            <person name="Schenkelaars Q."/>
            <person name="Jourda C."/>
            <person name="Duchesne M."/>
            <person name="Belahbib H."/>
            <person name="Rocher C."/>
            <person name="Selva M."/>
            <person name="Riesgo A."/>
            <person name="Vervoort M."/>
            <person name="Leys S.P."/>
            <person name="Kodjabachian L."/>
            <person name="Le Bivic A."/>
            <person name="Borchiellini C."/>
            <person name="Claverie J.M."/>
            <person name="Renard E."/>
        </authorList>
    </citation>
    <scope>NUCLEOTIDE SEQUENCE [LARGE SCALE GENOMIC DNA]</scope>
    <source>
        <strain evidence="2">SPO-2</strain>
    </source>
</reference>
<dbReference type="InterPro" id="IPR038717">
    <property type="entry name" value="Tc1-like_DDE_dom"/>
</dbReference>
<sequence>MAGPFRKITIQTQVKVAKTFRDSHDIFRMEWPACSPDLNPIENLWAWIKHQIHLNPSRNLSGLEETLLSIWDCIEPEFWRPYWQSMPKRQKLVIQSNSFKLKY</sequence>